<gene>
    <name evidence="2" type="ORF">SAMN05421578_11266</name>
</gene>
<reference evidence="2 3" key="1">
    <citation type="submission" date="2017-01" db="EMBL/GenBank/DDBJ databases">
        <authorList>
            <person name="Varghese N."/>
            <person name="Submissions S."/>
        </authorList>
    </citation>
    <scope>NUCLEOTIDE SEQUENCE [LARGE SCALE GENOMIC DNA]</scope>
    <source>
        <strain evidence="2 3">ATCC 23464</strain>
    </source>
</reference>
<feature type="transmembrane region" description="Helical" evidence="1">
    <location>
        <begin position="6"/>
        <end position="27"/>
    </location>
</feature>
<accession>A0ABY1K7N7</accession>
<dbReference type="RefSeq" id="WP_068586514.1">
    <property type="nucleotide sequence ID" value="NZ_FTNK01000012.1"/>
</dbReference>
<evidence type="ECO:0000313" key="3">
    <source>
        <dbReference type="Proteomes" id="UP000186666"/>
    </source>
</evidence>
<sequence>MNFKKPLFSAVVASVGCIILCLVLLFWNPYSKTPARNDTILIISIMLILPACLGIIASLLRSAILMFIVLVWSLPYGLYLSLVVIPSLWNLFGVVLILYLVSAIRMRRS</sequence>
<dbReference type="Proteomes" id="UP000186666">
    <property type="component" value="Unassembled WGS sequence"/>
</dbReference>
<evidence type="ECO:0000256" key="1">
    <source>
        <dbReference type="SAM" id="Phobius"/>
    </source>
</evidence>
<protein>
    <recommendedName>
        <fullName evidence="4">Lipoprotein</fullName>
    </recommendedName>
</protein>
<keyword evidence="3" id="KW-1185">Reference proteome</keyword>
<dbReference type="EMBL" id="FTNK01000012">
    <property type="protein sequence ID" value="SIR37698.1"/>
    <property type="molecule type" value="Genomic_DNA"/>
</dbReference>
<evidence type="ECO:0000313" key="2">
    <source>
        <dbReference type="EMBL" id="SIR37698.1"/>
    </source>
</evidence>
<evidence type="ECO:0008006" key="4">
    <source>
        <dbReference type="Google" id="ProtNLM"/>
    </source>
</evidence>
<feature type="transmembrane region" description="Helical" evidence="1">
    <location>
        <begin position="39"/>
        <end position="72"/>
    </location>
</feature>
<keyword evidence="1" id="KW-1133">Transmembrane helix</keyword>
<dbReference type="PROSITE" id="PS51257">
    <property type="entry name" value="PROKAR_LIPOPROTEIN"/>
    <property type="match status" value="1"/>
</dbReference>
<keyword evidence="1" id="KW-0812">Transmembrane</keyword>
<keyword evidence="1" id="KW-0472">Membrane</keyword>
<name>A0ABY1K7N7_9BACL</name>
<proteinExistence type="predicted"/>
<feature type="transmembrane region" description="Helical" evidence="1">
    <location>
        <begin position="78"/>
        <end position="101"/>
    </location>
</feature>
<organism evidence="2 3">
    <name type="scientific">Paenibacillus macquariensis</name>
    <dbReference type="NCBI Taxonomy" id="948756"/>
    <lineage>
        <taxon>Bacteria</taxon>
        <taxon>Bacillati</taxon>
        <taxon>Bacillota</taxon>
        <taxon>Bacilli</taxon>
        <taxon>Bacillales</taxon>
        <taxon>Paenibacillaceae</taxon>
        <taxon>Paenibacillus</taxon>
    </lineage>
</organism>
<comment type="caution">
    <text evidence="2">The sequence shown here is derived from an EMBL/GenBank/DDBJ whole genome shotgun (WGS) entry which is preliminary data.</text>
</comment>